<name>A0A238KQ12_9RHOB</name>
<evidence type="ECO:0000313" key="2">
    <source>
        <dbReference type="EMBL" id="SMX44721.1"/>
    </source>
</evidence>
<feature type="transmembrane region" description="Helical" evidence="1">
    <location>
        <begin position="62"/>
        <end position="79"/>
    </location>
</feature>
<evidence type="ECO:0000256" key="1">
    <source>
        <dbReference type="SAM" id="Phobius"/>
    </source>
</evidence>
<keyword evidence="1" id="KW-0472">Membrane</keyword>
<organism evidence="2 3">
    <name type="scientific">Maliponia aquimaris</name>
    <dbReference type="NCBI Taxonomy" id="1673631"/>
    <lineage>
        <taxon>Bacteria</taxon>
        <taxon>Pseudomonadati</taxon>
        <taxon>Pseudomonadota</taxon>
        <taxon>Alphaproteobacteria</taxon>
        <taxon>Rhodobacterales</taxon>
        <taxon>Paracoccaceae</taxon>
        <taxon>Maliponia</taxon>
    </lineage>
</organism>
<accession>A0A238KQ12</accession>
<keyword evidence="1" id="KW-0812">Transmembrane</keyword>
<evidence type="ECO:0008006" key="4">
    <source>
        <dbReference type="Google" id="ProtNLM"/>
    </source>
</evidence>
<protein>
    <recommendedName>
        <fullName evidence="4">Ubiquinone biosynthesis methyltransferase UbiE</fullName>
    </recommendedName>
</protein>
<dbReference type="InterPro" id="IPR046682">
    <property type="entry name" value="DUF6552"/>
</dbReference>
<keyword evidence="3" id="KW-1185">Reference proteome</keyword>
<feature type="transmembrane region" description="Helical" evidence="1">
    <location>
        <begin position="38"/>
        <end position="57"/>
    </location>
</feature>
<proteinExistence type="predicted"/>
<dbReference type="AlphaFoldDB" id="A0A238KQ12"/>
<sequence length="81" mass="8322">MLSDIAVSRISKVDAVKWGASIAQIGGYAATGLGHASLAIPLFLVGVGGWLAVGLAWRDRAIVLIHLVALAAMITGLVSRN</sequence>
<dbReference type="EMBL" id="FXYF01000008">
    <property type="protein sequence ID" value="SMX44721.1"/>
    <property type="molecule type" value="Genomic_DNA"/>
</dbReference>
<reference evidence="2 3" key="1">
    <citation type="submission" date="2017-05" db="EMBL/GenBank/DDBJ databases">
        <authorList>
            <person name="Song R."/>
            <person name="Chenine A.L."/>
            <person name="Ruprecht R.M."/>
        </authorList>
    </citation>
    <scope>NUCLEOTIDE SEQUENCE [LARGE SCALE GENOMIC DNA]</scope>
    <source>
        <strain evidence="2 3">CECT 8898</strain>
    </source>
</reference>
<gene>
    <name evidence="2" type="ORF">MAA8898_03043</name>
</gene>
<dbReference type="OrthoDB" id="7357237at2"/>
<dbReference type="Pfam" id="PF20189">
    <property type="entry name" value="DUF6552"/>
    <property type="match status" value="1"/>
</dbReference>
<dbReference type="Proteomes" id="UP000207598">
    <property type="component" value="Unassembled WGS sequence"/>
</dbReference>
<dbReference type="RefSeq" id="WP_094021852.1">
    <property type="nucleotide sequence ID" value="NZ_FXYF01000008.1"/>
</dbReference>
<keyword evidence="1" id="KW-1133">Transmembrane helix</keyword>
<evidence type="ECO:0000313" key="3">
    <source>
        <dbReference type="Proteomes" id="UP000207598"/>
    </source>
</evidence>